<evidence type="ECO:0000256" key="2">
    <source>
        <dbReference type="ARBA" id="ARBA00022801"/>
    </source>
</evidence>
<dbReference type="EMBL" id="JH712588">
    <property type="protein sequence ID" value="EFO14058.2"/>
    <property type="molecule type" value="Genomic_DNA"/>
</dbReference>
<reference evidence="5" key="1">
    <citation type="submission" date="2012-04" db="EMBL/GenBank/DDBJ databases">
        <title>The Genome Sequence of Loa loa.</title>
        <authorList>
            <consortium name="The Broad Institute Genome Sequencing Platform"/>
            <consortium name="Broad Institute Genome Sequencing Center for Infectious Disease"/>
            <person name="Nutman T.B."/>
            <person name="Fink D.L."/>
            <person name="Russ C."/>
            <person name="Young S."/>
            <person name="Zeng Q."/>
            <person name="Gargeya S."/>
            <person name="Alvarado L."/>
            <person name="Berlin A."/>
            <person name="Chapman S.B."/>
            <person name="Chen Z."/>
            <person name="Freedman E."/>
            <person name="Gellesch M."/>
            <person name="Goldberg J."/>
            <person name="Griggs A."/>
            <person name="Gujja S."/>
            <person name="Heilman E.R."/>
            <person name="Heiman D."/>
            <person name="Howarth C."/>
            <person name="Mehta T."/>
            <person name="Neiman D."/>
            <person name="Pearson M."/>
            <person name="Roberts A."/>
            <person name="Saif S."/>
            <person name="Shea T."/>
            <person name="Shenoy N."/>
            <person name="Sisk P."/>
            <person name="Stolte C."/>
            <person name="Sykes S."/>
            <person name="White J."/>
            <person name="Yandava C."/>
            <person name="Haas B."/>
            <person name="Henn M.R."/>
            <person name="Nusbaum C."/>
            <person name="Birren B."/>
        </authorList>
    </citation>
    <scope>NUCLEOTIDE SEQUENCE [LARGE SCALE GENOMIC DNA]</scope>
</reference>
<evidence type="ECO:0000256" key="1">
    <source>
        <dbReference type="ARBA" id="ARBA00022741"/>
    </source>
</evidence>
<evidence type="ECO:0000256" key="3">
    <source>
        <dbReference type="ARBA" id="ARBA00022840"/>
    </source>
</evidence>
<dbReference type="CTD" id="9951946"/>
<dbReference type="InterPro" id="IPR014013">
    <property type="entry name" value="Helic_SF1/SF2_ATP-bd_DinG/Rad3"/>
</dbReference>
<dbReference type="InParanoid" id="A0A1S0THQ9"/>
<dbReference type="PANTHER" id="PTHR11472">
    <property type="entry name" value="DNA REPAIR DEAD HELICASE RAD3/XP-D SUBFAMILY MEMBER"/>
    <property type="match status" value="1"/>
</dbReference>
<dbReference type="SMART" id="SM00488">
    <property type="entry name" value="DEXDc2"/>
    <property type="match status" value="1"/>
</dbReference>
<proteinExistence type="predicted"/>
<sequence length="213" mass="24601">MAEFLFPFEPYDIQVSLMRTIISCINEGKIGILESPTDEDDWLNAHITKVKAVEDAKELFNELENDKKINERIQKALGNLKVERKRKLLGDKDVEGKNDDETDDILDEDFTNDQLASKVPEEPTPTCTKIIYATRTHSQLLQFAEEIMKTRFQPRVVTLGSRQHLCVNESVRALQKTSLMTERCNELRDIKASEKRQKDDDDKVLFLSFLIII</sequence>
<dbReference type="GO" id="GO:0005524">
    <property type="term" value="F:ATP binding"/>
    <property type="evidence" value="ECO:0007669"/>
    <property type="project" value="UniProtKB-KW"/>
</dbReference>
<dbReference type="GeneID" id="9951946"/>
<evidence type="ECO:0000259" key="4">
    <source>
        <dbReference type="PROSITE" id="PS51193"/>
    </source>
</evidence>
<dbReference type="GO" id="GO:0034085">
    <property type="term" value="P:establishment of sister chromatid cohesion"/>
    <property type="evidence" value="ECO:0007669"/>
    <property type="project" value="TreeGrafter"/>
</dbReference>
<evidence type="ECO:0000313" key="5">
    <source>
        <dbReference type="EMBL" id="EFO14058.2"/>
    </source>
</evidence>
<keyword evidence="2" id="KW-0378">Hydrolase</keyword>
<organism evidence="5">
    <name type="scientific">Loa loa</name>
    <name type="common">Eye worm</name>
    <name type="synonym">Filaria loa</name>
    <dbReference type="NCBI Taxonomy" id="7209"/>
    <lineage>
        <taxon>Eukaryota</taxon>
        <taxon>Metazoa</taxon>
        <taxon>Ecdysozoa</taxon>
        <taxon>Nematoda</taxon>
        <taxon>Chromadorea</taxon>
        <taxon>Rhabditida</taxon>
        <taxon>Spirurina</taxon>
        <taxon>Spiruromorpha</taxon>
        <taxon>Filarioidea</taxon>
        <taxon>Onchocercidae</taxon>
        <taxon>Loa</taxon>
    </lineage>
</organism>
<name>A0A1S0THQ9_LOALO</name>
<dbReference type="PANTHER" id="PTHR11472:SF41">
    <property type="entry name" value="ATP-DEPENDENT DNA HELICASE DDX11-RELATED"/>
    <property type="match status" value="1"/>
</dbReference>
<dbReference type="InterPro" id="IPR045028">
    <property type="entry name" value="DinG/Rad3-like"/>
</dbReference>
<dbReference type="InterPro" id="IPR010614">
    <property type="entry name" value="RAD3-like_helicase_DEAD"/>
</dbReference>
<dbReference type="KEGG" id="loa:LOAG_14466"/>
<dbReference type="RefSeq" id="XP_003150011.2">
    <property type="nucleotide sequence ID" value="XM_003149963.2"/>
</dbReference>
<dbReference type="GO" id="GO:0005634">
    <property type="term" value="C:nucleus"/>
    <property type="evidence" value="ECO:0007669"/>
    <property type="project" value="TreeGrafter"/>
</dbReference>
<dbReference type="InterPro" id="IPR027417">
    <property type="entry name" value="P-loop_NTPase"/>
</dbReference>
<keyword evidence="1" id="KW-0547">Nucleotide-binding</keyword>
<dbReference type="InterPro" id="IPR006554">
    <property type="entry name" value="Helicase-like_DEXD_c2"/>
</dbReference>
<protein>
    <recommendedName>
        <fullName evidence="4">Helicase ATP-binding domain-containing protein</fullName>
    </recommendedName>
</protein>
<dbReference type="OrthoDB" id="267079at2759"/>
<dbReference type="PROSITE" id="PS51193">
    <property type="entry name" value="HELICASE_ATP_BIND_2"/>
    <property type="match status" value="1"/>
</dbReference>
<gene>
    <name evidence="5" type="ORF">LOAG_14466</name>
</gene>
<dbReference type="GO" id="GO:0016818">
    <property type="term" value="F:hydrolase activity, acting on acid anhydrides, in phosphorus-containing anhydrides"/>
    <property type="evidence" value="ECO:0007669"/>
    <property type="project" value="InterPro"/>
</dbReference>
<dbReference type="GO" id="GO:0003678">
    <property type="term" value="F:DNA helicase activity"/>
    <property type="evidence" value="ECO:0007669"/>
    <property type="project" value="InterPro"/>
</dbReference>
<accession>A0A1S0THQ9</accession>
<feature type="domain" description="Helicase ATP-binding" evidence="4">
    <location>
        <begin position="1"/>
        <end position="213"/>
    </location>
</feature>
<dbReference type="Pfam" id="PF06733">
    <property type="entry name" value="DEAD_2"/>
    <property type="match status" value="1"/>
</dbReference>
<dbReference type="Gene3D" id="3.40.50.300">
    <property type="entry name" value="P-loop containing nucleotide triphosphate hydrolases"/>
    <property type="match status" value="1"/>
</dbReference>
<dbReference type="AlphaFoldDB" id="A0A1S0THQ9"/>
<keyword evidence="3" id="KW-0067">ATP-binding</keyword>
<dbReference type="GO" id="GO:0003677">
    <property type="term" value="F:DNA binding"/>
    <property type="evidence" value="ECO:0007669"/>
    <property type="project" value="InterPro"/>
</dbReference>